<organism evidence="3 4">
    <name type="scientific">Paenibacillus anseongense</name>
    <dbReference type="NCBI Taxonomy" id="2682845"/>
    <lineage>
        <taxon>Bacteria</taxon>
        <taxon>Bacillati</taxon>
        <taxon>Bacillota</taxon>
        <taxon>Bacilli</taxon>
        <taxon>Bacillales</taxon>
        <taxon>Paenibacillaceae</taxon>
        <taxon>Paenibacillus</taxon>
    </lineage>
</organism>
<dbReference type="Proteomes" id="UP000467637">
    <property type="component" value="Unassembled WGS sequence"/>
</dbReference>
<evidence type="ECO:0000313" key="3">
    <source>
        <dbReference type="EMBL" id="MVQ37640.1"/>
    </source>
</evidence>
<evidence type="ECO:0000259" key="2">
    <source>
        <dbReference type="PROSITE" id="PS51272"/>
    </source>
</evidence>
<sequence>MWILLRKKSLFIYLCIVLTLITANAETHTAIAKTSADYKDLIGLDEKTKAKVDKWLNEGLIQGISEERFGVNETITRAEFAKIVALSVGITINNTLKISSFNDVRSDDPVYGDKLSFIEALRESGITDGIEIDHFNPSGLVTKEQFAVFLIRAQGKDAEGKQTQAGSDETVSNYAKGYVALALKLFPYLRSEGSFYGSIPITRQMVLLGLDDLTVSYCGCRNSEGDRLR</sequence>
<reference evidence="3 4" key="1">
    <citation type="submission" date="2019-12" db="EMBL/GenBank/DDBJ databases">
        <authorList>
            <person name="Huq M.A."/>
        </authorList>
    </citation>
    <scope>NUCLEOTIDE SEQUENCE [LARGE SCALE GENOMIC DNA]</scope>
    <source>
        <strain evidence="3 4">MAH-34</strain>
    </source>
</reference>
<feature type="signal peptide" evidence="1">
    <location>
        <begin position="1"/>
        <end position="25"/>
    </location>
</feature>
<feature type="chain" id="PRO_5046403039" description="SLH domain-containing protein" evidence="1">
    <location>
        <begin position="26"/>
        <end position="229"/>
    </location>
</feature>
<evidence type="ECO:0000313" key="4">
    <source>
        <dbReference type="Proteomes" id="UP000467637"/>
    </source>
</evidence>
<keyword evidence="1" id="KW-0732">Signal</keyword>
<dbReference type="EMBL" id="WSEM01000020">
    <property type="protein sequence ID" value="MVQ37640.1"/>
    <property type="molecule type" value="Genomic_DNA"/>
</dbReference>
<feature type="domain" description="SLH" evidence="2">
    <location>
        <begin position="101"/>
        <end position="164"/>
    </location>
</feature>
<dbReference type="PROSITE" id="PS51272">
    <property type="entry name" value="SLH"/>
    <property type="match status" value="1"/>
</dbReference>
<protein>
    <recommendedName>
        <fullName evidence="2">SLH domain-containing protein</fullName>
    </recommendedName>
</protein>
<dbReference type="InterPro" id="IPR001119">
    <property type="entry name" value="SLH_dom"/>
</dbReference>
<keyword evidence="4" id="KW-1185">Reference proteome</keyword>
<name>A0ABW9UEC9_9BACL</name>
<dbReference type="Pfam" id="PF00395">
    <property type="entry name" value="SLH"/>
    <property type="match status" value="2"/>
</dbReference>
<proteinExistence type="predicted"/>
<comment type="caution">
    <text evidence="3">The sequence shown here is derived from an EMBL/GenBank/DDBJ whole genome shotgun (WGS) entry which is preliminary data.</text>
</comment>
<evidence type="ECO:0000256" key="1">
    <source>
        <dbReference type="SAM" id="SignalP"/>
    </source>
</evidence>
<gene>
    <name evidence="3" type="ORF">GON05_23740</name>
</gene>
<accession>A0ABW9UEC9</accession>